<accession>A0A5B7XW75</accession>
<feature type="transmembrane region" description="Helical" evidence="1">
    <location>
        <begin position="167"/>
        <end position="193"/>
    </location>
</feature>
<evidence type="ECO:0000313" key="3">
    <source>
        <dbReference type="Proteomes" id="UP000305457"/>
    </source>
</evidence>
<reference evidence="2 3" key="1">
    <citation type="submission" date="2019-06" db="EMBL/GenBank/DDBJ databases">
        <title>Mycoplasma sp. 2F1A isolated from ostrich.</title>
        <authorList>
            <person name="Spergser J."/>
        </authorList>
    </citation>
    <scope>NUCLEOTIDE SEQUENCE [LARGE SCALE GENOMIC DNA]</scope>
    <source>
        <strain evidence="2 3">2F1A</strain>
    </source>
</reference>
<dbReference type="NCBIfam" id="NF045937">
    <property type="entry name" value="MSC_0624_12TM"/>
    <property type="match status" value="1"/>
</dbReference>
<keyword evidence="1" id="KW-0472">Membrane</keyword>
<feature type="transmembrane region" description="Helical" evidence="1">
    <location>
        <begin position="21"/>
        <end position="40"/>
    </location>
</feature>
<organism evidence="2 3">
    <name type="scientific">Mycoplasma nasistruthionis</name>
    <dbReference type="NCBI Taxonomy" id="353852"/>
    <lineage>
        <taxon>Bacteria</taxon>
        <taxon>Bacillati</taxon>
        <taxon>Mycoplasmatota</taxon>
        <taxon>Mollicutes</taxon>
        <taxon>Mycoplasmataceae</taxon>
        <taxon>Mycoplasma</taxon>
    </lineage>
</organism>
<feature type="transmembrane region" description="Helical" evidence="1">
    <location>
        <begin position="237"/>
        <end position="260"/>
    </location>
</feature>
<dbReference type="AlphaFoldDB" id="A0A5B7XW75"/>
<proteinExistence type="predicted"/>
<gene>
    <name evidence="2" type="ORF">FG904_01780</name>
</gene>
<feature type="transmembrane region" description="Helical" evidence="1">
    <location>
        <begin position="448"/>
        <end position="466"/>
    </location>
</feature>
<feature type="transmembrane region" description="Helical" evidence="1">
    <location>
        <begin position="373"/>
        <end position="393"/>
    </location>
</feature>
<feature type="transmembrane region" description="Helical" evidence="1">
    <location>
        <begin position="60"/>
        <end position="79"/>
    </location>
</feature>
<name>A0A5B7XW75_9MOLU</name>
<dbReference type="Proteomes" id="UP000305457">
    <property type="component" value="Chromosome"/>
</dbReference>
<feature type="transmembrane region" description="Helical" evidence="1">
    <location>
        <begin position="99"/>
        <end position="119"/>
    </location>
</feature>
<keyword evidence="1" id="KW-0812">Transmembrane</keyword>
<feature type="transmembrane region" description="Helical" evidence="1">
    <location>
        <begin position="349"/>
        <end position="367"/>
    </location>
</feature>
<evidence type="ECO:0000256" key="1">
    <source>
        <dbReference type="SAM" id="Phobius"/>
    </source>
</evidence>
<feature type="transmembrane region" description="Helical" evidence="1">
    <location>
        <begin position="405"/>
        <end position="428"/>
    </location>
</feature>
<feature type="transmembrane region" description="Helical" evidence="1">
    <location>
        <begin position="317"/>
        <end position="337"/>
    </location>
</feature>
<sequence length="492" mass="56871">MTIEQRKKQKYEKWIFNAVNFAVTGILLTISLFLFGKLIGNADSALGYKNLFDVSEPSKQGNNFIFIYSFIILMLAGLLSSFWNHRNLNTKNTSPRQYLPFYVAYLLVSIVSFILLLAFNVNKVGYENTKWLIYRSFPFLIFLAINSVYSAVNFFEYKKANPNYKSLLIHLIFTNTVKFIIFASLFILVALFATQIKPTRPLPEGSVFNLNENLFTSANSTRNFVKQYLQTQSSLGALIWIVFSILLVSYIYAQLVVVIISNKDYLGLKTFAKSLFQYTVYVASIFVFWMLINTFLINSKYSQLNNESDITINVTYWVINLVLSLLMLVVFTLIIHYYGKKINSQYQRFIFAGVILLLNVLALTFRFSYDDNFSGYVILLTNSLGTLWALVVWKIYINKFKFTTNIYYVSVLVSLAFAIFFEVINANLIKEGNFSLKAILFSFKFVDIFLICSITFSSIALGYQIIKWIYSASQIIFIDYKKQKRSVNNEVQ</sequence>
<feature type="transmembrane region" description="Helical" evidence="1">
    <location>
        <begin position="280"/>
        <end position="297"/>
    </location>
</feature>
<protein>
    <submittedName>
        <fullName evidence="2">Uncharacterized protein</fullName>
    </submittedName>
</protein>
<feature type="transmembrane region" description="Helical" evidence="1">
    <location>
        <begin position="131"/>
        <end position="155"/>
    </location>
</feature>
<dbReference type="KEGG" id="mnh:FG904_01780"/>
<dbReference type="EMBL" id="CP040825">
    <property type="protein sequence ID" value="QCZ36735.1"/>
    <property type="molecule type" value="Genomic_DNA"/>
</dbReference>
<evidence type="ECO:0000313" key="2">
    <source>
        <dbReference type="EMBL" id="QCZ36735.1"/>
    </source>
</evidence>
<keyword evidence="1" id="KW-1133">Transmembrane helix</keyword>
<dbReference type="RefSeq" id="WP_139592218.1">
    <property type="nucleotide sequence ID" value="NZ_CP040825.1"/>
</dbReference>